<dbReference type="Pfam" id="PF13376">
    <property type="entry name" value="OmdA"/>
    <property type="match status" value="1"/>
</dbReference>
<dbReference type="Pfam" id="PF08818">
    <property type="entry name" value="DUF1801"/>
    <property type="match status" value="1"/>
</dbReference>
<dbReference type="AlphaFoldDB" id="A0A840Z3B5"/>
<evidence type="ECO:0000259" key="1">
    <source>
        <dbReference type="Pfam" id="PF08818"/>
    </source>
</evidence>
<proteinExistence type="predicted"/>
<evidence type="ECO:0000313" key="2">
    <source>
        <dbReference type="EMBL" id="MBB5720142.1"/>
    </source>
</evidence>
<protein>
    <submittedName>
        <fullName evidence="2">Uncharacterized protein YdeI (YjbR/CyaY-like superfamily)</fullName>
    </submittedName>
</protein>
<dbReference type="EMBL" id="JACIJI010000009">
    <property type="protein sequence ID" value="MBB5720142.1"/>
    <property type="molecule type" value="Genomic_DNA"/>
</dbReference>
<feature type="domain" description="YdhG-like" evidence="1">
    <location>
        <begin position="16"/>
        <end position="111"/>
    </location>
</feature>
<gene>
    <name evidence="2" type="ORF">FHR23_003104</name>
</gene>
<reference evidence="2 3" key="1">
    <citation type="submission" date="2020-08" db="EMBL/GenBank/DDBJ databases">
        <title>Genomic Encyclopedia of Type Strains, Phase IV (KMG-IV): sequencing the most valuable type-strain genomes for metagenomic binning, comparative biology and taxonomic classification.</title>
        <authorList>
            <person name="Goeker M."/>
        </authorList>
    </citation>
    <scope>NUCLEOTIDE SEQUENCE [LARGE SCALE GENOMIC DNA]</scope>
    <source>
        <strain evidence="2 3">DSM 27203</strain>
    </source>
</reference>
<dbReference type="PIRSF" id="PIRSF021308">
    <property type="entry name" value="UCP021308"/>
    <property type="match status" value="1"/>
</dbReference>
<dbReference type="RefSeq" id="WP_184005718.1">
    <property type="nucleotide sequence ID" value="NZ_BAABIF010000007.1"/>
</dbReference>
<dbReference type="InterPro" id="IPR016786">
    <property type="entry name" value="YdeI_bac"/>
</dbReference>
<sequence>MRTTVTSLLKQKDWHQERKKMREILLDCGLAEAVKWNKLTYTHDGGNVAIIYGMADSCAIGFFKGCLLEDKGENLVAPGKHSKAMRRLHFESLDDIATQEQLIRDTVREAIALEEAGEEVDFDDREEIEPPKELVDAFDDDPDFKEAFDALTTGRQRGYLLHFTEAKKFETRKRRIEKWRGAIEQGKGMHDR</sequence>
<evidence type="ECO:0000313" key="3">
    <source>
        <dbReference type="Proteomes" id="UP000554342"/>
    </source>
</evidence>
<accession>A0A840Z3B5</accession>
<dbReference type="InterPro" id="IPR014922">
    <property type="entry name" value="YdhG-like"/>
</dbReference>
<organism evidence="2 3">
    <name type="scientific">Stakelama sediminis</name>
    <dbReference type="NCBI Taxonomy" id="463200"/>
    <lineage>
        <taxon>Bacteria</taxon>
        <taxon>Pseudomonadati</taxon>
        <taxon>Pseudomonadota</taxon>
        <taxon>Alphaproteobacteria</taxon>
        <taxon>Sphingomonadales</taxon>
        <taxon>Sphingomonadaceae</taxon>
        <taxon>Stakelama</taxon>
    </lineage>
</organism>
<name>A0A840Z3B5_9SPHN</name>
<dbReference type="Proteomes" id="UP000554342">
    <property type="component" value="Unassembled WGS sequence"/>
</dbReference>
<comment type="caution">
    <text evidence="2">The sequence shown here is derived from an EMBL/GenBank/DDBJ whole genome shotgun (WGS) entry which is preliminary data.</text>
</comment>
<dbReference type="SUPFAM" id="SSF159888">
    <property type="entry name" value="YdhG-like"/>
    <property type="match status" value="1"/>
</dbReference>
<keyword evidence="3" id="KW-1185">Reference proteome</keyword>